<comment type="caution">
    <text evidence="1">The sequence shown here is derived from an EMBL/GenBank/DDBJ whole genome shotgun (WGS) entry which is preliminary data.</text>
</comment>
<dbReference type="AlphaFoldDB" id="A0A8J6HKY1"/>
<sequence length="61" mass="6636">MGHTREPMGVSFATPEDVVRLHKKGCRKLPLQMGTYLTGVDESRQSSAMVQCALSSRSPGD</sequence>
<protein>
    <submittedName>
        <fullName evidence="1">Uncharacterized protein</fullName>
    </submittedName>
</protein>
<reference evidence="1" key="2">
    <citation type="submission" date="2021-08" db="EMBL/GenBank/DDBJ databases">
        <authorList>
            <person name="Eriksson T."/>
        </authorList>
    </citation>
    <scope>NUCLEOTIDE SEQUENCE</scope>
    <source>
        <strain evidence="1">Stoneville</strain>
        <tissue evidence="1">Whole head</tissue>
    </source>
</reference>
<gene>
    <name evidence="1" type="ORF">GEV33_002146</name>
</gene>
<dbReference type="Proteomes" id="UP000719412">
    <property type="component" value="Unassembled WGS sequence"/>
</dbReference>
<name>A0A8J6HKY1_TENMO</name>
<reference evidence="1" key="1">
    <citation type="journal article" date="2020" name="J Insects Food Feed">
        <title>The yellow mealworm (Tenebrio molitor) genome: a resource for the emerging insects as food and feed industry.</title>
        <authorList>
            <person name="Eriksson T."/>
            <person name="Andere A."/>
            <person name="Kelstrup H."/>
            <person name="Emery V."/>
            <person name="Picard C."/>
        </authorList>
    </citation>
    <scope>NUCLEOTIDE SEQUENCE</scope>
    <source>
        <strain evidence="1">Stoneville</strain>
        <tissue evidence="1">Whole head</tissue>
    </source>
</reference>
<evidence type="ECO:0000313" key="2">
    <source>
        <dbReference type="Proteomes" id="UP000719412"/>
    </source>
</evidence>
<dbReference type="EMBL" id="JABDTM020011271">
    <property type="protein sequence ID" value="KAH0820645.1"/>
    <property type="molecule type" value="Genomic_DNA"/>
</dbReference>
<evidence type="ECO:0000313" key="1">
    <source>
        <dbReference type="EMBL" id="KAH0820645.1"/>
    </source>
</evidence>
<keyword evidence="2" id="KW-1185">Reference proteome</keyword>
<proteinExistence type="predicted"/>
<organism evidence="1 2">
    <name type="scientific">Tenebrio molitor</name>
    <name type="common">Yellow mealworm beetle</name>
    <dbReference type="NCBI Taxonomy" id="7067"/>
    <lineage>
        <taxon>Eukaryota</taxon>
        <taxon>Metazoa</taxon>
        <taxon>Ecdysozoa</taxon>
        <taxon>Arthropoda</taxon>
        <taxon>Hexapoda</taxon>
        <taxon>Insecta</taxon>
        <taxon>Pterygota</taxon>
        <taxon>Neoptera</taxon>
        <taxon>Endopterygota</taxon>
        <taxon>Coleoptera</taxon>
        <taxon>Polyphaga</taxon>
        <taxon>Cucujiformia</taxon>
        <taxon>Tenebrionidae</taxon>
        <taxon>Tenebrio</taxon>
    </lineage>
</organism>
<accession>A0A8J6HKY1</accession>